<keyword evidence="1" id="KW-1185">Reference proteome</keyword>
<proteinExistence type="predicted"/>
<protein>
    <submittedName>
        <fullName evidence="2">Uncharacterized protein</fullName>
    </submittedName>
</protein>
<dbReference type="AlphaFoldDB" id="A0A915JEW2"/>
<evidence type="ECO:0000313" key="1">
    <source>
        <dbReference type="Proteomes" id="UP000887565"/>
    </source>
</evidence>
<name>A0A915JEW2_ROMCU</name>
<sequence>MMFKCLTKQIGANYLKERWKDDQSCGLLSLTDGVVNVDSRTVILSRITPDRNKFKKLMANCFFNTVKEETNYVLLRCRATKVYIHDPSFFGEDHASKHVPKYLH</sequence>
<dbReference type="Proteomes" id="UP000887565">
    <property type="component" value="Unplaced"/>
</dbReference>
<dbReference type="WBParaSite" id="nRc.2.0.1.t25021-RA">
    <property type="protein sequence ID" value="nRc.2.0.1.t25021-RA"/>
    <property type="gene ID" value="nRc.2.0.1.g25021"/>
</dbReference>
<reference evidence="2" key="1">
    <citation type="submission" date="2022-11" db="UniProtKB">
        <authorList>
            <consortium name="WormBaseParasite"/>
        </authorList>
    </citation>
    <scope>IDENTIFICATION</scope>
</reference>
<evidence type="ECO:0000313" key="2">
    <source>
        <dbReference type="WBParaSite" id="nRc.2.0.1.t25021-RA"/>
    </source>
</evidence>
<accession>A0A915JEW2</accession>
<organism evidence="1 2">
    <name type="scientific">Romanomermis culicivorax</name>
    <name type="common">Nematode worm</name>
    <dbReference type="NCBI Taxonomy" id="13658"/>
    <lineage>
        <taxon>Eukaryota</taxon>
        <taxon>Metazoa</taxon>
        <taxon>Ecdysozoa</taxon>
        <taxon>Nematoda</taxon>
        <taxon>Enoplea</taxon>
        <taxon>Dorylaimia</taxon>
        <taxon>Mermithida</taxon>
        <taxon>Mermithoidea</taxon>
        <taxon>Mermithidae</taxon>
        <taxon>Romanomermis</taxon>
    </lineage>
</organism>